<gene>
    <name evidence="1" type="ORF">H8J20_20890</name>
</gene>
<proteinExistence type="predicted"/>
<comment type="caution">
    <text evidence="1">The sequence shown here is derived from an EMBL/GenBank/DDBJ whole genome shotgun (WGS) entry which is preliminary data.</text>
</comment>
<evidence type="ECO:0000313" key="2">
    <source>
        <dbReference type="Proteomes" id="UP000659084"/>
    </source>
</evidence>
<name>A0AAW3WVT0_SERFO</name>
<dbReference type="RefSeq" id="WP_059202153.1">
    <property type="nucleotide sequence ID" value="NZ_JACBIV010000020.1"/>
</dbReference>
<dbReference type="Proteomes" id="UP000659084">
    <property type="component" value="Unassembled WGS sequence"/>
</dbReference>
<organism evidence="1 2">
    <name type="scientific">Serratia fonticola</name>
    <dbReference type="NCBI Taxonomy" id="47917"/>
    <lineage>
        <taxon>Bacteria</taxon>
        <taxon>Pseudomonadati</taxon>
        <taxon>Pseudomonadota</taxon>
        <taxon>Gammaproteobacteria</taxon>
        <taxon>Enterobacterales</taxon>
        <taxon>Yersiniaceae</taxon>
        <taxon>Serratia</taxon>
    </lineage>
</organism>
<dbReference type="KEGG" id="sfg:AV650_28185"/>
<dbReference type="AlphaFoldDB" id="A0AAW3WVT0"/>
<dbReference type="EMBL" id="JACNYO010000026">
    <property type="protein sequence ID" value="MBC3214601.1"/>
    <property type="molecule type" value="Genomic_DNA"/>
</dbReference>
<accession>A0AAW3WVT0</accession>
<sequence>MNIPVNRRKTLTVILTVLKGTPSIHFCDPPLSGADNNLWMPVNVPDTSLAVVPERIERSHLHAAIEQIMIINNVAHNVVQVEEIMRGTKYLDYRVTYNGLA</sequence>
<reference evidence="1" key="1">
    <citation type="submission" date="2020-08" db="EMBL/GenBank/DDBJ databases">
        <title>Food and environmental bacterial isolates.</title>
        <authorList>
            <person name="Richter L."/>
            <person name="Du Plessis E.M."/>
            <person name="Duvenage S."/>
            <person name="Allam M."/>
            <person name="Korsten L."/>
        </authorList>
    </citation>
    <scope>NUCLEOTIDE SEQUENCE</scope>
    <source>
        <strain evidence="1">UPMP2127</strain>
    </source>
</reference>
<evidence type="ECO:0000313" key="1">
    <source>
        <dbReference type="EMBL" id="MBC3214601.1"/>
    </source>
</evidence>
<protein>
    <submittedName>
        <fullName evidence="1">Uncharacterized protein</fullName>
    </submittedName>
</protein>